<keyword evidence="3" id="KW-0547">Nucleotide-binding</keyword>
<dbReference type="Gene3D" id="1.10.510.10">
    <property type="entry name" value="Transferase(Phosphotransferase) domain 1"/>
    <property type="match status" value="1"/>
</dbReference>
<evidence type="ECO:0000259" key="7">
    <source>
        <dbReference type="PROSITE" id="PS50011"/>
    </source>
</evidence>
<gene>
    <name evidence="8" type="ORF">GMRT_10108</name>
</gene>
<keyword evidence="2" id="KW-0808">Transferase</keyword>
<dbReference type="PANTHER" id="PTHR24345:SF0">
    <property type="entry name" value="CELL CYCLE SERINE_THREONINE-PROTEIN KINASE CDC5_MSD2"/>
    <property type="match status" value="1"/>
</dbReference>
<dbReference type="PROSITE" id="PS00108">
    <property type="entry name" value="PROTEIN_KINASE_ST"/>
    <property type="match status" value="1"/>
</dbReference>
<feature type="domain" description="Protein kinase" evidence="7">
    <location>
        <begin position="8"/>
        <end position="290"/>
    </location>
</feature>
<name>A0A4Z1SW22_GIAMU</name>
<dbReference type="PANTHER" id="PTHR24345">
    <property type="entry name" value="SERINE/THREONINE-PROTEIN KINASE PLK"/>
    <property type="match status" value="1"/>
</dbReference>
<dbReference type="InterPro" id="IPR000719">
    <property type="entry name" value="Prot_kinase_dom"/>
</dbReference>
<dbReference type="EMBL" id="VDLU01000003">
    <property type="protein sequence ID" value="TNJ27758.1"/>
    <property type="molecule type" value="Genomic_DNA"/>
</dbReference>
<dbReference type="Pfam" id="PF00069">
    <property type="entry name" value="Pkinase"/>
    <property type="match status" value="1"/>
</dbReference>
<keyword evidence="5" id="KW-0067">ATP-binding</keyword>
<keyword evidence="9" id="KW-1185">Reference proteome</keyword>
<organism evidence="8 9">
    <name type="scientific">Giardia muris</name>
    <dbReference type="NCBI Taxonomy" id="5742"/>
    <lineage>
        <taxon>Eukaryota</taxon>
        <taxon>Metamonada</taxon>
        <taxon>Diplomonadida</taxon>
        <taxon>Hexamitidae</taxon>
        <taxon>Giardiinae</taxon>
        <taxon>Giardia</taxon>
    </lineage>
</organism>
<dbReference type="SMART" id="SM00220">
    <property type="entry name" value="S_TKc"/>
    <property type="match status" value="1"/>
</dbReference>
<proteinExistence type="predicted"/>
<dbReference type="InterPro" id="IPR011009">
    <property type="entry name" value="Kinase-like_dom_sf"/>
</dbReference>
<keyword evidence="1" id="KW-0723">Serine/threonine-protein kinase</keyword>
<dbReference type="OrthoDB" id="10252171at2759"/>
<evidence type="ECO:0000313" key="9">
    <source>
        <dbReference type="Proteomes" id="UP000315496"/>
    </source>
</evidence>
<evidence type="ECO:0000256" key="3">
    <source>
        <dbReference type="ARBA" id="ARBA00022741"/>
    </source>
</evidence>
<evidence type="ECO:0000256" key="5">
    <source>
        <dbReference type="ARBA" id="ARBA00022840"/>
    </source>
</evidence>
<feature type="region of interest" description="Disordered" evidence="6">
    <location>
        <begin position="402"/>
        <end position="447"/>
    </location>
</feature>
<dbReference type="PROSITE" id="PS50011">
    <property type="entry name" value="PROTEIN_KINASE_DOM"/>
    <property type="match status" value="1"/>
</dbReference>
<reference evidence="8 9" key="1">
    <citation type="submission" date="2019-05" db="EMBL/GenBank/DDBJ databases">
        <title>The compact genome of Giardia muris reveals important steps in the evolution of intestinal protozoan parasites.</title>
        <authorList>
            <person name="Xu F."/>
            <person name="Jimenez-Gonzalez A."/>
            <person name="Einarsson E."/>
            <person name="Astvaldsson A."/>
            <person name="Peirasmaki D."/>
            <person name="Eckmann L."/>
            <person name="Andersson J.O."/>
            <person name="Svard S.G."/>
            <person name="Jerlstrom-Hultqvist J."/>
        </authorList>
    </citation>
    <scope>NUCLEOTIDE SEQUENCE [LARGE SCALE GENOMIC DNA]</scope>
    <source>
        <strain evidence="8 9">Roberts-Thomson</strain>
    </source>
</reference>
<dbReference type="Proteomes" id="UP000315496">
    <property type="component" value="Chromosome 3"/>
</dbReference>
<evidence type="ECO:0000256" key="6">
    <source>
        <dbReference type="SAM" id="MobiDB-lite"/>
    </source>
</evidence>
<sequence>MPRFPSKYQICDLLGQGTQAEIRRCVDRETGEEFAVKLIYYGNLSTGSKEYYGVAREGYLMQAFHHPHILPVYEVYIDSQLQTIYLVMRLMSRALKDVISTFRRKRTPMPEEDIWRYAFQILDALLYLHSHRTTVYYRSVAAGDSRVAFPIPHRDLKPDNILLDGDDNVFLADFSLAAQFEHEDLKKLKNINSDAGFAGARGYRAPEAFCGVAGVENDIWAFGCIVYEMATGEPLFPTPERQSSYFLGKKRFRIDLPGRSPELSAFVDAILTFSATQRPTAMQLLRHPRFREWLSPTIKEEITLSQDAVRQIIQLATTVNELDQVLRSLSWSGTVDLTALQSLLDYLKADRCPVELPRNHSSGLQEDGSTVLPIKPPSLGYDGHFSLNQNFDEAFCTLPKGAAKDPGRSPQSRSHKLRQAGIFEDVREVKDVSPESPSTSQDQNRLEAELAPEYASIRHSSVATNCMERLHRLRRLSNCSTSPLRTRPDMRSP</sequence>
<feature type="compositionally biased region" description="Basic and acidic residues" evidence="6">
    <location>
        <begin position="424"/>
        <end position="433"/>
    </location>
</feature>
<accession>A0A4Z1SW22</accession>
<protein>
    <submittedName>
        <fullName evidence="8">Kinase, NEK</fullName>
    </submittedName>
</protein>
<evidence type="ECO:0000313" key="8">
    <source>
        <dbReference type="EMBL" id="TNJ27758.1"/>
    </source>
</evidence>
<dbReference type="AlphaFoldDB" id="A0A4Z1SW22"/>
<dbReference type="VEuPathDB" id="GiardiaDB:GMRT_10108"/>
<dbReference type="CDD" id="cd00180">
    <property type="entry name" value="PKc"/>
    <property type="match status" value="1"/>
</dbReference>
<dbReference type="GO" id="GO:0005524">
    <property type="term" value="F:ATP binding"/>
    <property type="evidence" value="ECO:0007669"/>
    <property type="project" value="UniProtKB-KW"/>
</dbReference>
<dbReference type="GO" id="GO:0004674">
    <property type="term" value="F:protein serine/threonine kinase activity"/>
    <property type="evidence" value="ECO:0007669"/>
    <property type="project" value="UniProtKB-KW"/>
</dbReference>
<evidence type="ECO:0000256" key="2">
    <source>
        <dbReference type="ARBA" id="ARBA00022679"/>
    </source>
</evidence>
<dbReference type="SUPFAM" id="SSF56112">
    <property type="entry name" value="Protein kinase-like (PK-like)"/>
    <property type="match status" value="1"/>
</dbReference>
<dbReference type="Gene3D" id="3.30.200.20">
    <property type="entry name" value="Phosphorylase Kinase, domain 1"/>
    <property type="match status" value="1"/>
</dbReference>
<dbReference type="InterPro" id="IPR008271">
    <property type="entry name" value="Ser/Thr_kinase_AS"/>
</dbReference>
<comment type="caution">
    <text evidence="8">The sequence shown here is derived from an EMBL/GenBank/DDBJ whole genome shotgun (WGS) entry which is preliminary data.</text>
</comment>
<dbReference type="GO" id="GO:0005634">
    <property type="term" value="C:nucleus"/>
    <property type="evidence" value="ECO:0007669"/>
    <property type="project" value="TreeGrafter"/>
</dbReference>
<evidence type="ECO:0000256" key="4">
    <source>
        <dbReference type="ARBA" id="ARBA00022777"/>
    </source>
</evidence>
<evidence type="ECO:0000256" key="1">
    <source>
        <dbReference type="ARBA" id="ARBA00022527"/>
    </source>
</evidence>
<keyword evidence="4 8" id="KW-0418">Kinase</keyword>